<feature type="compositionally biased region" description="Basic residues" evidence="1">
    <location>
        <begin position="92"/>
        <end position="106"/>
    </location>
</feature>
<name>D4D8K8_TRIVH</name>
<evidence type="ECO:0000313" key="3">
    <source>
        <dbReference type="Proteomes" id="UP000008383"/>
    </source>
</evidence>
<dbReference type="AlphaFoldDB" id="D4D8K8"/>
<sequence>MKSKRENSRLTHREEQLWGLESRVPRQPAVNKPALKQAHKAITLGRKREDSGRTLDSVQLRRGEARRASVKGLAEVKVKKILEATKILSRAKEKKKKKKKRKKRTKGGGDGLLGQMNERRRMRQGTAETASARRRANGVDEEEVEEEEGGRRRRGGGGEEKEISGGVALLFFCLRAGGSAWGRPLFFLLLDHQTGARTLGRTTTRYGYYYCCCCCCCCCYSLPFRSSKARAGGVDSGQVARSGGEGSVPVGRQRVRDNPPPLVGRRLCAGRRGEGDGKDPRPVLVIGRRVEGGPVSYRNSRVVTGAETASQQARPA</sequence>
<accession>D4D8K8</accession>
<evidence type="ECO:0000313" key="2">
    <source>
        <dbReference type="EMBL" id="EFE41763.1"/>
    </source>
</evidence>
<dbReference type="Proteomes" id="UP000008383">
    <property type="component" value="Unassembled WGS sequence"/>
</dbReference>
<dbReference type="KEGG" id="tve:TRV_03445"/>
<comment type="caution">
    <text evidence="2">The sequence shown here is derived from an EMBL/GenBank/DDBJ whole genome shotgun (WGS) entry which is preliminary data.</text>
</comment>
<protein>
    <submittedName>
        <fullName evidence="2">Uncharacterized protein</fullName>
    </submittedName>
</protein>
<keyword evidence="3" id="KW-1185">Reference proteome</keyword>
<proteinExistence type="predicted"/>
<reference evidence="3" key="1">
    <citation type="journal article" date="2011" name="Genome Biol.">
        <title>Comparative and functional genomics provide insights into the pathogenicity of dermatophytic fungi.</title>
        <authorList>
            <person name="Burmester A."/>
            <person name="Shelest E."/>
            <person name="Gloeckner G."/>
            <person name="Heddergott C."/>
            <person name="Schindler S."/>
            <person name="Staib P."/>
            <person name="Heidel A."/>
            <person name="Felder M."/>
            <person name="Petzold A."/>
            <person name="Szafranski K."/>
            <person name="Feuermann M."/>
            <person name="Pedruzzi I."/>
            <person name="Priebe S."/>
            <person name="Groth M."/>
            <person name="Winkler R."/>
            <person name="Li W."/>
            <person name="Kniemeyer O."/>
            <person name="Schroeckh V."/>
            <person name="Hertweck C."/>
            <person name="Hube B."/>
            <person name="White T.C."/>
            <person name="Platzer M."/>
            <person name="Guthke R."/>
            <person name="Heitman J."/>
            <person name="Woestemeyer J."/>
            <person name="Zipfel P.F."/>
            <person name="Monod M."/>
            <person name="Brakhage A.A."/>
        </authorList>
    </citation>
    <scope>NUCLEOTIDE SEQUENCE [LARGE SCALE GENOMIC DNA]</scope>
    <source>
        <strain evidence="3">HKI 0517</strain>
    </source>
</reference>
<feature type="compositionally biased region" description="Acidic residues" evidence="1">
    <location>
        <begin position="139"/>
        <end position="148"/>
    </location>
</feature>
<dbReference type="EMBL" id="ACYE01000180">
    <property type="protein sequence ID" value="EFE41763.1"/>
    <property type="molecule type" value="Genomic_DNA"/>
</dbReference>
<feature type="region of interest" description="Disordered" evidence="1">
    <location>
        <begin position="1"/>
        <end position="68"/>
    </location>
</feature>
<organism evidence="2 3">
    <name type="scientific">Trichophyton verrucosum (strain HKI 0517)</name>
    <dbReference type="NCBI Taxonomy" id="663202"/>
    <lineage>
        <taxon>Eukaryota</taxon>
        <taxon>Fungi</taxon>
        <taxon>Dikarya</taxon>
        <taxon>Ascomycota</taxon>
        <taxon>Pezizomycotina</taxon>
        <taxon>Eurotiomycetes</taxon>
        <taxon>Eurotiomycetidae</taxon>
        <taxon>Onygenales</taxon>
        <taxon>Arthrodermataceae</taxon>
        <taxon>Trichophyton</taxon>
    </lineage>
</organism>
<feature type="region of interest" description="Disordered" evidence="1">
    <location>
        <begin position="89"/>
        <end position="161"/>
    </location>
</feature>
<gene>
    <name evidence="2" type="ORF">TRV_03445</name>
</gene>
<feature type="compositionally biased region" description="Basic and acidic residues" evidence="1">
    <location>
        <begin position="46"/>
        <end position="67"/>
    </location>
</feature>
<feature type="compositionally biased region" description="Basic and acidic residues" evidence="1">
    <location>
        <begin position="1"/>
        <end position="16"/>
    </location>
</feature>
<dbReference type="GeneID" id="9580980"/>
<dbReference type="RefSeq" id="XP_003022381.1">
    <property type="nucleotide sequence ID" value="XM_003022335.1"/>
</dbReference>
<evidence type="ECO:0000256" key="1">
    <source>
        <dbReference type="SAM" id="MobiDB-lite"/>
    </source>
</evidence>
<feature type="region of interest" description="Disordered" evidence="1">
    <location>
        <begin position="233"/>
        <end position="256"/>
    </location>
</feature>
<dbReference type="HOGENOM" id="CLU_880519_0_0_1"/>